<keyword evidence="3" id="KW-0652">Protein synthesis inhibitor</keyword>
<dbReference type="OrthoDB" id="19729at2759"/>
<dbReference type="GO" id="GO:0005737">
    <property type="term" value="C:cytoplasm"/>
    <property type="evidence" value="ECO:0007669"/>
    <property type="project" value="TreeGrafter"/>
</dbReference>
<dbReference type="Proteomes" id="UP001152798">
    <property type="component" value="Chromosome 4"/>
</dbReference>
<dbReference type="EMBL" id="OV725080">
    <property type="protein sequence ID" value="CAH1400432.1"/>
    <property type="molecule type" value="Genomic_DNA"/>
</dbReference>
<sequence length="167" mass="18067">GTLALPSGRSGKPPQGRHVGSSLAVPPLSWLHSSLQAPSPSTVQLRLPPRSAMSASPVARSITQSQSIPAKRMIINDPSQLPCDYSTTPGGTLYSTTPGGTRIVYERSTLMFLRNSPLSKTPPNIPDLPDSMMKGDMKHCQRNGLRTSPLKKTQFSDDRGEQFEIDI</sequence>
<evidence type="ECO:0000256" key="1">
    <source>
        <dbReference type="ARBA" id="ARBA00005480"/>
    </source>
</evidence>
<dbReference type="PANTHER" id="PTHR12669">
    <property type="entry name" value="EUKARYOTIC TRANSLATION INITIATION FACTOR 4E-BINDING PROTEIN"/>
    <property type="match status" value="1"/>
</dbReference>
<dbReference type="InterPro" id="IPR008606">
    <property type="entry name" value="EIF4EBP"/>
</dbReference>
<evidence type="ECO:0000256" key="4">
    <source>
        <dbReference type="SAM" id="MobiDB-lite"/>
    </source>
</evidence>
<protein>
    <recommendedName>
        <fullName evidence="7">Eukaryotic translation initiation factor 4E binding protein 1</fullName>
    </recommendedName>
</protein>
<feature type="region of interest" description="Disordered" evidence="4">
    <location>
        <begin position="52"/>
        <end position="72"/>
    </location>
</feature>
<feature type="non-terminal residue" evidence="5">
    <location>
        <position position="1"/>
    </location>
</feature>
<accession>A0A9P0HEK0</accession>
<proteinExistence type="inferred from homology"/>
<comment type="similarity">
    <text evidence="1">Belongs to the eIF4E-binding protein family.</text>
</comment>
<evidence type="ECO:0008006" key="7">
    <source>
        <dbReference type="Google" id="ProtNLM"/>
    </source>
</evidence>
<keyword evidence="6" id="KW-1185">Reference proteome</keyword>
<name>A0A9P0HEK0_NEZVI</name>
<evidence type="ECO:0000313" key="6">
    <source>
        <dbReference type="Proteomes" id="UP001152798"/>
    </source>
</evidence>
<gene>
    <name evidence="5" type="ORF">NEZAVI_LOCUS9674</name>
</gene>
<evidence type="ECO:0000256" key="3">
    <source>
        <dbReference type="ARBA" id="ARBA00023193"/>
    </source>
</evidence>
<organism evidence="5 6">
    <name type="scientific">Nezara viridula</name>
    <name type="common">Southern green stink bug</name>
    <name type="synonym">Cimex viridulus</name>
    <dbReference type="NCBI Taxonomy" id="85310"/>
    <lineage>
        <taxon>Eukaryota</taxon>
        <taxon>Metazoa</taxon>
        <taxon>Ecdysozoa</taxon>
        <taxon>Arthropoda</taxon>
        <taxon>Hexapoda</taxon>
        <taxon>Insecta</taxon>
        <taxon>Pterygota</taxon>
        <taxon>Neoptera</taxon>
        <taxon>Paraneoptera</taxon>
        <taxon>Hemiptera</taxon>
        <taxon>Heteroptera</taxon>
        <taxon>Panheteroptera</taxon>
        <taxon>Pentatomomorpha</taxon>
        <taxon>Pentatomoidea</taxon>
        <taxon>Pentatomidae</taxon>
        <taxon>Pentatominae</taxon>
        <taxon>Nezara</taxon>
    </lineage>
</organism>
<dbReference type="GO" id="GO:0008190">
    <property type="term" value="F:eukaryotic initiation factor 4E binding"/>
    <property type="evidence" value="ECO:0007669"/>
    <property type="project" value="InterPro"/>
</dbReference>
<dbReference type="GO" id="GO:0045947">
    <property type="term" value="P:negative regulation of translational initiation"/>
    <property type="evidence" value="ECO:0007669"/>
    <property type="project" value="InterPro"/>
</dbReference>
<evidence type="ECO:0000256" key="2">
    <source>
        <dbReference type="ARBA" id="ARBA00022845"/>
    </source>
</evidence>
<reference evidence="5" key="1">
    <citation type="submission" date="2022-01" db="EMBL/GenBank/DDBJ databases">
        <authorList>
            <person name="King R."/>
        </authorList>
    </citation>
    <scope>NUCLEOTIDE SEQUENCE</scope>
</reference>
<dbReference type="AlphaFoldDB" id="A0A9P0HEK0"/>
<feature type="region of interest" description="Disordered" evidence="4">
    <location>
        <begin position="1"/>
        <end position="23"/>
    </location>
</feature>
<dbReference type="Pfam" id="PF05456">
    <property type="entry name" value="eIF_4EBP"/>
    <property type="match status" value="1"/>
</dbReference>
<dbReference type="PANTHER" id="PTHR12669:SF12">
    <property type="entry name" value="EUKARYOTIC TRANSLATION INITIATION FACTOR 4E-BINDING PROTEIN"/>
    <property type="match status" value="1"/>
</dbReference>
<evidence type="ECO:0000313" key="5">
    <source>
        <dbReference type="EMBL" id="CAH1400432.1"/>
    </source>
</evidence>
<keyword evidence="2" id="KW-0810">Translation regulation</keyword>